<dbReference type="PROSITE" id="PS51257">
    <property type="entry name" value="PROKAR_LIPOPROTEIN"/>
    <property type="match status" value="1"/>
</dbReference>
<keyword evidence="2 4" id="KW-0479">Metal-binding</keyword>
<feature type="signal peptide" evidence="5">
    <location>
        <begin position="1"/>
        <end position="16"/>
    </location>
</feature>
<accession>A0A090FXP6</accession>
<dbReference type="Gene3D" id="1.10.760.10">
    <property type="entry name" value="Cytochrome c-like domain"/>
    <property type="match status" value="1"/>
</dbReference>
<evidence type="ECO:0000313" key="7">
    <source>
        <dbReference type="EMBL" id="CDX52098.1"/>
    </source>
</evidence>
<dbReference type="GO" id="GO:0020037">
    <property type="term" value="F:heme binding"/>
    <property type="evidence" value="ECO:0007669"/>
    <property type="project" value="InterPro"/>
</dbReference>
<evidence type="ECO:0000259" key="6">
    <source>
        <dbReference type="PROSITE" id="PS51007"/>
    </source>
</evidence>
<dbReference type="InterPro" id="IPR009056">
    <property type="entry name" value="Cyt_c-like_dom"/>
</dbReference>
<keyword evidence="3 4" id="KW-0408">Iron</keyword>
<proteinExistence type="predicted"/>
<dbReference type="Proteomes" id="UP000046122">
    <property type="component" value="Unassembled WGS sequence"/>
</dbReference>
<dbReference type="Pfam" id="PF13442">
    <property type="entry name" value="Cytochrome_CBB3"/>
    <property type="match status" value="1"/>
</dbReference>
<keyword evidence="1 4" id="KW-0349">Heme</keyword>
<sequence>MRAALALLVGMAPLLAACKQQMAEQPRYNPLDASNQFADGRSARMPVAGTIDRSADLAAASQAIPYPITLALLQRGRQRFDIFCAPCHGRAGDGRGVIPRHGFPSPPSYHQEALRQAPDRHFYDVITNGYGVMYSYRSRVPPPDRWAIVAYIRALQYSRDAPVAELSGDLKAKLQAEAAP</sequence>
<evidence type="ECO:0000256" key="1">
    <source>
        <dbReference type="ARBA" id="ARBA00022617"/>
    </source>
</evidence>
<dbReference type="AlphaFoldDB" id="A0A090FXP6"/>
<feature type="chain" id="PRO_5001855930" description="Cytochrome c domain-containing protein" evidence="5">
    <location>
        <begin position="17"/>
        <end position="180"/>
    </location>
</feature>
<protein>
    <recommendedName>
        <fullName evidence="6">Cytochrome c domain-containing protein</fullName>
    </recommendedName>
</protein>
<evidence type="ECO:0000313" key="8">
    <source>
        <dbReference type="Proteomes" id="UP000046122"/>
    </source>
</evidence>
<dbReference type="PROSITE" id="PS51007">
    <property type="entry name" value="CYTC"/>
    <property type="match status" value="1"/>
</dbReference>
<evidence type="ECO:0000256" key="3">
    <source>
        <dbReference type="ARBA" id="ARBA00023004"/>
    </source>
</evidence>
<evidence type="ECO:0000256" key="4">
    <source>
        <dbReference type="PROSITE-ProRule" id="PRU00433"/>
    </source>
</evidence>
<dbReference type="EMBL" id="CCNE01000006">
    <property type="protein sequence ID" value="CDX52098.1"/>
    <property type="molecule type" value="Genomic_DNA"/>
</dbReference>
<organism evidence="7 8">
    <name type="scientific">Mesorhizobium plurifarium</name>
    <dbReference type="NCBI Taxonomy" id="69974"/>
    <lineage>
        <taxon>Bacteria</taxon>
        <taxon>Pseudomonadati</taxon>
        <taxon>Pseudomonadota</taxon>
        <taxon>Alphaproteobacteria</taxon>
        <taxon>Hyphomicrobiales</taxon>
        <taxon>Phyllobacteriaceae</taxon>
        <taxon>Mesorhizobium</taxon>
    </lineage>
</organism>
<dbReference type="PANTHER" id="PTHR40394:SF2">
    <property type="entry name" value="QUINOL:CYTOCHROME C OXIDOREDUCTASE MEMBRANE PROTEIN"/>
    <property type="match status" value="1"/>
</dbReference>
<feature type="domain" description="Cytochrome c" evidence="6">
    <location>
        <begin position="71"/>
        <end position="156"/>
    </location>
</feature>
<dbReference type="SUPFAM" id="SSF46626">
    <property type="entry name" value="Cytochrome c"/>
    <property type="match status" value="1"/>
</dbReference>
<gene>
    <name evidence="7" type="ORF">MPL3365_140217</name>
</gene>
<dbReference type="GO" id="GO:0046872">
    <property type="term" value="F:metal ion binding"/>
    <property type="evidence" value="ECO:0007669"/>
    <property type="project" value="UniProtKB-KW"/>
</dbReference>
<evidence type="ECO:0000256" key="5">
    <source>
        <dbReference type="SAM" id="SignalP"/>
    </source>
</evidence>
<dbReference type="PANTHER" id="PTHR40394">
    <property type="entry name" value="LIPOPROTEIN-RELATED"/>
    <property type="match status" value="1"/>
</dbReference>
<dbReference type="GO" id="GO:0009055">
    <property type="term" value="F:electron transfer activity"/>
    <property type="evidence" value="ECO:0007669"/>
    <property type="project" value="InterPro"/>
</dbReference>
<evidence type="ECO:0000256" key="2">
    <source>
        <dbReference type="ARBA" id="ARBA00022723"/>
    </source>
</evidence>
<keyword evidence="5" id="KW-0732">Signal</keyword>
<dbReference type="InterPro" id="IPR036909">
    <property type="entry name" value="Cyt_c-like_dom_sf"/>
</dbReference>
<reference evidence="7 8" key="1">
    <citation type="submission" date="2014-08" db="EMBL/GenBank/DDBJ databases">
        <authorList>
            <person name="Moulin Lionel"/>
        </authorList>
    </citation>
    <scope>NUCLEOTIDE SEQUENCE [LARGE SCALE GENOMIC DNA]</scope>
</reference>
<name>A0A090FXP6_MESPL</name>